<evidence type="ECO:0000313" key="3">
    <source>
        <dbReference type="Proteomes" id="UP000015105"/>
    </source>
</evidence>
<feature type="region of interest" description="Disordered" evidence="1">
    <location>
        <begin position="1"/>
        <end position="110"/>
    </location>
</feature>
<keyword evidence="3" id="KW-1185">Reference proteome</keyword>
<evidence type="ECO:0000313" key="2">
    <source>
        <dbReference type="EnsemblPlants" id="AET1Gv20233900.3"/>
    </source>
</evidence>
<proteinExistence type="predicted"/>
<name>A0A452XZQ6_AEGTS</name>
<sequence length="110" mass="11717">MVTGQHRAMGSTPEHRATIPRATAPASKTLTPPHPRHAATPTNLSGSQLRDLIGRPKWPPSTRPAAPGARRAQSCCRVRDELSPAAPGARRTMDCSLERANPSTKVAPGR</sequence>
<reference evidence="2" key="3">
    <citation type="journal article" date="2017" name="Nature">
        <title>Genome sequence of the progenitor of the wheat D genome Aegilops tauschii.</title>
        <authorList>
            <person name="Luo M.C."/>
            <person name="Gu Y.Q."/>
            <person name="Puiu D."/>
            <person name="Wang H."/>
            <person name="Twardziok S.O."/>
            <person name="Deal K.R."/>
            <person name="Huo N."/>
            <person name="Zhu T."/>
            <person name="Wang L."/>
            <person name="Wang Y."/>
            <person name="McGuire P.E."/>
            <person name="Liu S."/>
            <person name="Long H."/>
            <person name="Ramasamy R.K."/>
            <person name="Rodriguez J.C."/>
            <person name="Van S.L."/>
            <person name="Yuan L."/>
            <person name="Wang Z."/>
            <person name="Xia Z."/>
            <person name="Xiao L."/>
            <person name="Anderson O.D."/>
            <person name="Ouyang S."/>
            <person name="Liang Y."/>
            <person name="Zimin A.V."/>
            <person name="Pertea G."/>
            <person name="Qi P."/>
            <person name="Bennetzen J.L."/>
            <person name="Dai X."/>
            <person name="Dawson M.W."/>
            <person name="Muller H.G."/>
            <person name="Kugler K."/>
            <person name="Rivarola-Duarte L."/>
            <person name="Spannagl M."/>
            <person name="Mayer K.F.X."/>
            <person name="Lu F.H."/>
            <person name="Bevan M.W."/>
            <person name="Leroy P."/>
            <person name="Li P."/>
            <person name="You F.M."/>
            <person name="Sun Q."/>
            <person name="Liu Z."/>
            <person name="Lyons E."/>
            <person name="Wicker T."/>
            <person name="Salzberg S.L."/>
            <person name="Devos K.M."/>
            <person name="Dvorak J."/>
        </authorList>
    </citation>
    <scope>NUCLEOTIDE SEQUENCE [LARGE SCALE GENOMIC DNA]</scope>
    <source>
        <strain evidence="2">cv. AL8/78</strain>
    </source>
</reference>
<dbReference type="Gramene" id="AET1Gv20233900.3">
    <property type="protein sequence ID" value="AET1Gv20233900.3"/>
    <property type="gene ID" value="AET1Gv20233900"/>
</dbReference>
<dbReference type="AlphaFoldDB" id="A0A452XZQ6"/>
<organism evidence="2 3">
    <name type="scientific">Aegilops tauschii subsp. strangulata</name>
    <name type="common">Goatgrass</name>
    <dbReference type="NCBI Taxonomy" id="200361"/>
    <lineage>
        <taxon>Eukaryota</taxon>
        <taxon>Viridiplantae</taxon>
        <taxon>Streptophyta</taxon>
        <taxon>Embryophyta</taxon>
        <taxon>Tracheophyta</taxon>
        <taxon>Spermatophyta</taxon>
        <taxon>Magnoliopsida</taxon>
        <taxon>Liliopsida</taxon>
        <taxon>Poales</taxon>
        <taxon>Poaceae</taxon>
        <taxon>BOP clade</taxon>
        <taxon>Pooideae</taxon>
        <taxon>Triticodae</taxon>
        <taxon>Triticeae</taxon>
        <taxon>Triticinae</taxon>
        <taxon>Aegilops</taxon>
    </lineage>
</organism>
<evidence type="ECO:0000256" key="1">
    <source>
        <dbReference type="SAM" id="MobiDB-lite"/>
    </source>
</evidence>
<protein>
    <submittedName>
        <fullName evidence="2">Uncharacterized protein</fullName>
    </submittedName>
</protein>
<dbReference type="EnsemblPlants" id="AET1Gv20233900.3">
    <property type="protein sequence ID" value="AET1Gv20233900.3"/>
    <property type="gene ID" value="AET1Gv20233900"/>
</dbReference>
<reference evidence="3" key="2">
    <citation type="journal article" date="2017" name="Nat. Plants">
        <title>The Aegilops tauschii genome reveals multiple impacts of transposons.</title>
        <authorList>
            <person name="Zhao G."/>
            <person name="Zou C."/>
            <person name="Li K."/>
            <person name="Wang K."/>
            <person name="Li T."/>
            <person name="Gao L."/>
            <person name="Zhang X."/>
            <person name="Wang H."/>
            <person name="Yang Z."/>
            <person name="Liu X."/>
            <person name="Jiang W."/>
            <person name="Mao L."/>
            <person name="Kong X."/>
            <person name="Jiao Y."/>
            <person name="Jia J."/>
        </authorList>
    </citation>
    <scope>NUCLEOTIDE SEQUENCE [LARGE SCALE GENOMIC DNA]</scope>
    <source>
        <strain evidence="3">cv. AL8/78</strain>
    </source>
</reference>
<reference evidence="2" key="4">
    <citation type="submission" date="2019-03" db="UniProtKB">
        <authorList>
            <consortium name="EnsemblPlants"/>
        </authorList>
    </citation>
    <scope>IDENTIFICATION</scope>
</reference>
<reference evidence="3" key="1">
    <citation type="journal article" date="2014" name="Science">
        <title>Ancient hybridizations among the ancestral genomes of bread wheat.</title>
        <authorList>
            <consortium name="International Wheat Genome Sequencing Consortium,"/>
            <person name="Marcussen T."/>
            <person name="Sandve S.R."/>
            <person name="Heier L."/>
            <person name="Spannagl M."/>
            <person name="Pfeifer M."/>
            <person name="Jakobsen K.S."/>
            <person name="Wulff B.B."/>
            <person name="Steuernagel B."/>
            <person name="Mayer K.F."/>
            <person name="Olsen O.A."/>
        </authorList>
    </citation>
    <scope>NUCLEOTIDE SEQUENCE [LARGE SCALE GENOMIC DNA]</scope>
    <source>
        <strain evidence="3">cv. AL8/78</strain>
    </source>
</reference>
<dbReference type="Proteomes" id="UP000015105">
    <property type="component" value="Chromosome 1D"/>
</dbReference>
<accession>A0A452XZQ6</accession>
<reference evidence="2" key="5">
    <citation type="journal article" date="2021" name="G3 (Bethesda)">
        <title>Aegilops tauschii genome assembly Aet v5.0 features greater sequence contiguity and improved annotation.</title>
        <authorList>
            <person name="Wang L."/>
            <person name="Zhu T."/>
            <person name="Rodriguez J.C."/>
            <person name="Deal K.R."/>
            <person name="Dubcovsky J."/>
            <person name="McGuire P.E."/>
            <person name="Lux T."/>
            <person name="Spannagl M."/>
            <person name="Mayer K.F.X."/>
            <person name="Baldrich P."/>
            <person name="Meyers B.C."/>
            <person name="Huo N."/>
            <person name="Gu Y.Q."/>
            <person name="Zhou H."/>
            <person name="Devos K.M."/>
            <person name="Bennetzen J.L."/>
            <person name="Unver T."/>
            <person name="Budak H."/>
            <person name="Gulick P.J."/>
            <person name="Galiba G."/>
            <person name="Kalapos B."/>
            <person name="Nelson D.R."/>
            <person name="Li P."/>
            <person name="You F.M."/>
            <person name="Luo M.C."/>
            <person name="Dvorak J."/>
        </authorList>
    </citation>
    <scope>NUCLEOTIDE SEQUENCE [LARGE SCALE GENOMIC DNA]</scope>
    <source>
        <strain evidence="2">cv. AL8/78</strain>
    </source>
</reference>